<dbReference type="NCBIfam" id="TIGR00530">
    <property type="entry name" value="AGP_acyltrn"/>
    <property type="match status" value="1"/>
</dbReference>
<organism evidence="8 9">
    <name type="scientific">Parascaris univalens</name>
    <name type="common">Nematode worm</name>
    <dbReference type="NCBI Taxonomy" id="6257"/>
    <lineage>
        <taxon>Eukaryota</taxon>
        <taxon>Metazoa</taxon>
        <taxon>Ecdysozoa</taxon>
        <taxon>Nematoda</taxon>
        <taxon>Chromadorea</taxon>
        <taxon>Rhabditida</taxon>
        <taxon>Spirurina</taxon>
        <taxon>Ascaridomorpha</taxon>
        <taxon>Ascaridoidea</taxon>
        <taxon>Ascarididae</taxon>
        <taxon>Parascaris</taxon>
    </lineage>
</organism>
<reference evidence="9" key="1">
    <citation type="submission" date="2022-11" db="UniProtKB">
        <authorList>
            <consortium name="WormBaseParasite"/>
        </authorList>
    </citation>
    <scope>IDENTIFICATION</scope>
</reference>
<dbReference type="Pfam" id="PF01553">
    <property type="entry name" value="Acyltransferase"/>
    <property type="match status" value="1"/>
</dbReference>
<evidence type="ECO:0000256" key="6">
    <source>
        <dbReference type="SAM" id="Phobius"/>
    </source>
</evidence>
<keyword evidence="5" id="KW-1208">Phospholipid metabolism</keyword>
<name>A0A915BX19_PARUN</name>
<keyword evidence="3 5" id="KW-0808">Transferase</keyword>
<evidence type="ECO:0000259" key="7">
    <source>
        <dbReference type="SMART" id="SM00563"/>
    </source>
</evidence>
<keyword evidence="5" id="KW-0444">Lipid biosynthesis</keyword>
<dbReference type="AlphaFoldDB" id="A0A915BX19"/>
<keyword evidence="6" id="KW-0472">Membrane</keyword>
<dbReference type="PANTHER" id="PTHR10434">
    <property type="entry name" value="1-ACYL-SN-GLYCEROL-3-PHOSPHATE ACYLTRANSFERASE"/>
    <property type="match status" value="1"/>
</dbReference>
<comment type="pathway">
    <text evidence="1">Phospholipid metabolism; CDP-diacylglycerol biosynthesis; CDP-diacylglycerol from sn-glycerol 3-phosphate: step 2/3.</text>
</comment>
<dbReference type="GO" id="GO:0016020">
    <property type="term" value="C:membrane"/>
    <property type="evidence" value="ECO:0007669"/>
    <property type="project" value="InterPro"/>
</dbReference>
<dbReference type="Proteomes" id="UP000887569">
    <property type="component" value="Unplaced"/>
</dbReference>
<evidence type="ECO:0000256" key="2">
    <source>
        <dbReference type="ARBA" id="ARBA00008655"/>
    </source>
</evidence>
<dbReference type="EC" id="2.3.1.51" evidence="5"/>
<feature type="transmembrane region" description="Helical" evidence="6">
    <location>
        <begin position="6"/>
        <end position="24"/>
    </location>
</feature>
<evidence type="ECO:0000313" key="8">
    <source>
        <dbReference type="Proteomes" id="UP000887569"/>
    </source>
</evidence>
<comment type="similarity">
    <text evidence="2 5">Belongs to the 1-acyl-sn-glycerol-3-phosphate acyltransferase family.</text>
</comment>
<dbReference type="InterPro" id="IPR004552">
    <property type="entry name" value="AGP_acyltrans"/>
</dbReference>
<dbReference type="WBParaSite" id="PgR066_g016_t05">
    <property type="protein sequence ID" value="PgR066_g016_t05"/>
    <property type="gene ID" value="PgR066_g016"/>
</dbReference>
<dbReference type="PANTHER" id="PTHR10434:SF10">
    <property type="entry name" value="1-ACYL-SN-GLYCEROL-3-PHOSPHATE ACYLTRANSFERASE ACL-1-RELATED"/>
    <property type="match status" value="1"/>
</dbReference>
<dbReference type="CDD" id="cd07989">
    <property type="entry name" value="LPLAT_AGPAT-like"/>
    <property type="match status" value="1"/>
</dbReference>
<comment type="domain">
    <text evidence="5">The HXXXXD motif is essential for acyltransferase activity and may constitute the binding site for the phosphate moiety of the glycerol-3-phosphate.</text>
</comment>
<accession>A0A915BX19</accession>
<keyword evidence="4 5" id="KW-0012">Acyltransferase</keyword>
<dbReference type="SMART" id="SM00563">
    <property type="entry name" value="PlsC"/>
    <property type="match status" value="1"/>
</dbReference>
<feature type="domain" description="Phospholipid/glycerol acyltransferase" evidence="7">
    <location>
        <begin position="96"/>
        <end position="211"/>
    </location>
</feature>
<feature type="transmembrane region" description="Helical" evidence="6">
    <location>
        <begin position="36"/>
        <end position="55"/>
    </location>
</feature>
<dbReference type="SUPFAM" id="SSF69593">
    <property type="entry name" value="Glycerol-3-phosphate (1)-acyltransferase"/>
    <property type="match status" value="1"/>
</dbReference>
<protein>
    <recommendedName>
        <fullName evidence="5">1-acyl-sn-glycerol-3-phosphate acyltransferase</fullName>
        <ecNumber evidence="5">2.3.1.51</ecNumber>
    </recommendedName>
</protein>
<sequence length="288" mass="32862">MDLSIGGFLSILLVMLIFIVPILWMTSAQFRFRVKIALYGVCFIASTTIGALISLPCGRTPKNHFRMFRIFEYSTFWMGTKFELRNMHYTESDKPFIIIANHQSVLDVLSMSHVWPKNCVVLLKSSLRFVPGFNLCTFLSNSIYIDRFNKAEAHKSLAKVADAIIKENRKVWIFPEGTRSSNGSMLPFKKGAFVIALQAKIPIVPLVFSSYKNFYDMSEFKFDYGGRVIIEALPPVDTSKFENIDELIAKCRQIMEDTYKRINEEIVLSISSNQSAETSNDDVNIDNN</sequence>
<evidence type="ECO:0000256" key="4">
    <source>
        <dbReference type="ARBA" id="ARBA00023315"/>
    </source>
</evidence>
<dbReference type="InterPro" id="IPR002123">
    <property type="entry name" value="Plipid/glycerol_acylTrfase"/>
</dbReference>
<proteinExistence type="inferred from homology"/>
<comment type="catalytic activity">
    <reaction evidence="5">
        <text>a 1-acyl-sn-glycero-3-phosphate + an acyl-CoA = a 1,2-diacyl-sn-glycero-3-phosphate + CoA</text>
        <dbReference type="Rhea" id="RHEA:19709"/>
        <dbReference type="ChEBI" id="CHEBI:57287"/>
        <dbReference type="ChEBI" id="CHEBI:57970"/>
        <dbReference type="ChEBI" id="CHEBI:58342"/>
        <dbReference type="ChEBI" id="CHEBI:58608"/>
        <dbReference type="EC" id="2.3.1.51"/>
    </reaction>
</comment>
<dbReference type="GO" id="GO:0006654">
    <property type="term" value="P:phosphatidic acid biosynthetic process"/>
    <property type="evidence" value="ECO:0007669"/>
    <property type="project" value="TreeGrafter"/>
</dbReference>
<keyword evidence="5" id="KW-0443">Lipid metabolism</keyword>
<evidence type="ECO:0000313" key="9">
    <source>
        <dbReference type="WBParaSite" id="PgR066_g016_t05"/>
    </source>
</evidence>
<evidence type="ECO:0000256" key="1">
    <source>
        <dbReference type="ARBA" id="ARBA00004728"/>
    </source>
</evidence>
<dbReference type="GO" id="GO:0005783">
    <property type="term" value="C:endoplasmic reticulum"/>
    <property type="evidence" value="ECO:0007669"/>
    <property type="project" value="TreeGrafter"/>
</dbReference>
<keyword evidence="5" id="KW-0594">Phospholipid biosynthesis</keyword>
<keyword evidence="6" id="KW-1133">Transmembrane helix</keyword>
<dbReference type="GO" id="GO:0003841">
    <property type="term" value="F:1-acylglycerol-3-phosphate O-acyltransferase activity"/>
    <property type="evidence" value="ECO:0007669"/>
    <property type="project" value="UniProtKB-UniRule"/>
</dbReference>
<keyword evidence="6" id="KW-0812">Transmembrane</keyword>
<evidence type="ECO:0000256" key="3">
    <source>
        <dbReference type="ARBA" id="ARBA00022679"/>
    </source>
</evidence>
<evidence type="ECO:0000256" key="5">
    <source>
        <dbReference type="RuleBase" id="RU361267"/>
    </source>
</evidence>
<keyword evidence="8" id="KW-1185">Reference proteome</keyword>